<feature type="compositionally biased region" description="Acidic residues" evidence="1">
    <location>
        <begin position="743"/>
        <end position="753"/>
    </location>
</feature>
<evidence type="ECO:0000259" key="2">
    <source>
        <dbReference type="Pfam" id="PF04471"/>
    </source>
</evidence>
<dbReference type="RefSeq" id="WP_138238363.1">
    <property type="nucleotide sequence ID" value="NZ_VBRY01000002.1"/>
</dbReference>
<dbReference type="InterPro" id="IPR049050">
    <property type="entry name" value="nSTAND3"/>
</dbReference>
<dbReference type="GO" id="GO:0009307">
    <property type="term" value="P:DNA restriction-modification system"/>
    <property type="evidence" value="ECO:0007669"/>
    <property type="project" value="InterPro"/>
</dbReference>
<dbReference type="Pfam" id="PF04471">
    <property type="entry name" value="Mrr_cat"/>
    <property type="match status" value="1"/>
</dbReference>
<dbReference type="EMBL" id="VBRY01000002">
    <property type="protein sequence ID" value="TLS68744.1"/>
    <property type="molecule type" value="Genomic_DNA"/>
</dbReference>
<evidence type="ECO:0000256" key="1">
    <source>
        <dbReference type="SAM" id="MobiDB-lite"/>
    </source>
</evidence>
<dbReference type="Pfam" id="PF20720">
    <property type="entry name" value="nSTAND3"/>
    <property type="match status" value="1"/>
</dbReference>
<dbReference type="AlphaFoldDB" id="A0A5R9H1N2"/>
<dbReference type="GO" id="GO:0004519">
    <property type="term" value="F:endonuclease activity"/>
    <property type="evidence" value="ECO:0007669"/>
    <property type="project" value="InterPro"/>
</dbReference>
<dbReference type="Gene3D" id="3.40.50.300">
    <property type="entry name" value="P-loop containing nucleotide triphosphate hydrolases"/>
    <property type="match status" value="1"/>
</dbReference>
<proteinExistence type="predicted"/>
<dbReference type="Gene3D" id="3.40.1350.10">
    <property type="match status" value="1"/>
</dbReference>
<name>A0A5R9H1N2_9PROT</name>
<evidence type="ECO:0000313" key="5">
    <source>
        <dbReference type="Proteomes" id="UP000306585"/>
    </source>
</evidence>
<evidence type="ECO:0000313" key="4">
    <source>
        <dbReference type="EMBL" id="TLS68744.1"/>
    </source>
</evidence>
<accession>A0A5R9H1N2</accession>
<evidence type="ECO:0000259" key="3">
    <source>
        <dbReference type="Pfam" id="PF20720"/>
    </source>
</evidence>
<comment type="caution">
    <text evidence="4">The sequence shown here is derived from an EMBL/GenBank/DDBJ whole genome shotgun (WGS) entry which is preliminary data.</text>
</comment>
<feature type="domain" description="Restriction endonuclease type IV Mrr" evidence="2">
    <location>
        <begin position="9"/>
        <end position="104"/>
    </location>
</feature>
<dbReference type="InterPro" id="IPR027417">
    <property type="entry name" value="P-loop_NTPase"/>
</dbReference>
<protein>
    <submittedName>
        <fullName evidence="4">Uncharacterized protein</fullName>
    </submittedName>
</protein>
<keyword evidence="5" id="KW-1185">Reference proteome</keyword>
<dbReference type="GO" id="GO:0003677">
    <property type="term" value="F:DNA binding"/>
    <property type="evidence" value="ECO:0007669"/>
    <property type="project" value="InterPro"/>
</dbReference>
<feature type="domain" description="Novel STAND NTPase 3" evidence="3">
    <location>
        <begin position="186"/>
        <end position="344"/>
    </location>
</feature>
<dbReference type="InterPro" id="IPR011856">
    <property type="entry name" value="tRNA_endonuc-like_dom_sf"/>
</dbReference>
<dbReference type="Proteomes" id="UP000306585">
    <property type="component" value="Unassembled WGS sequence"/>
</dbReference>
<gene>
    <name evidence="4" type="ORF">FEF65_03345</name>
</gene>
<sequence length="776" mass="87790">MAKYDFTNSLSPLDFELLSKDLLEAELGISLENFSEGRDKGIDLRYAPVSGSGSPLNGTDNSQQSTIVQCKRYSKFSDLKASLKRSEVDKVRKLNPDRYILVTSVSLSPQQVDELQALLLPYVKSTNDIYGRERLNSILGKHGEIERRHIKLWCTSTGVLETLINSGTHVVSREEVERTIAAAKLYVRNPSFDEALEILHKHRVCIISGQPGIGKTTLARMLLLYFQDKKFDVVKIESDISEARAVSYHNRPRFYYYDDFLGQTAQADKLNKNEDQKLLDFMASVRDSKDSVMVLTTREYILNQAKLHYEKLDRVAFDHQTCVIDLSKYSRRIRAEILYNHIHFSDLPHEYQEALIAERAYLKIIDHKNYNPRLIECLTSLTWIGSTSPKEYIQYFLGHLDNPSAIWEHAFRNQISDAARHLMFVLTTLPTKVVREHLEHAFEAFHSAQCSRYGVPHSCADFKKALKELDGTFVNTSRDGELLLVAFQNPSIRDFMQNVLLSGESLKEVVSALVYFEQAEWFSKVLNEEKAHVPMSLLKNHATSIIDRMKTLFNSPGCGPSLGWWHTLNPAVNKADRLAQLVETLKHVDAAKQVQFIESQIETLAKQLLTGGITTASCIRASEALSSMGFLSSEYGRKFITALKITALNNPSDCDDFETLASVIESFPEVFSPAEIETVQSTYQDFAYEYADDLVSGNLGIDDPEELRHEAGKVEEIGEYLGVDISEAKEMIVDFAAKKEFDETDSWSPDEEPVNVRGTQDCSDSEIDSLFGTLKA</sequence>
<feature type="region of interest" description="Disordered" evidence="1">
    <location>
        <begin position="743"/>
        <end position="763"/>
    </location>
</feature>
<dbReference type="InterPro" id="IPR007560">
    <property type="entry name" value="Restrct_endonuc_IV_Mrr"/>
</dbReference>
<reference evidence="4 5" key="1">
    <citation type="journal article" date="2019" name="Appl. Environ. Microbiol.">
        <title>Environmental Evidence and Genomic Insight of Iron-oxidizing Bacteria Preference Towards More Corrosion Resistant Stainless Steel at Higher Salinities.</title>
        <authorList>
            <person name="Garrison C.E."/>
            <person name="Price K.A."/>
            <person name="Field E.K."/>
        </authorList>
    </citation>
    <scope>NUCLEOTIDE SEQUENCE [LARGE SCALE GENOMIC DNA]</scope>
    <source>
        <strain evidence="4 5">P3</strain>
    </source>
</reference>
<dbReference type="SUPFAM" id="SSF52540">
    <property type="entry name" value="P-loop containing nucleoside triphosphate hydrolases"/>
    <property type="match status" value="1"/>
</dbReference>
<organism evidence="4 5">
    <name type="scientific">Mariprofundus erugo</name>
    <dbReference type="NCBI Taxonomy" id="2528639"/>
    <lineage>
        <taxon>Bacteria</taxon>
        <taxon>Pseudomonadati</taxon>
        <taxon>Pseudomonadota</taxon>
        <taxon>Candidatius Mariprofundia</taxon>
        <taxon>Mariprofundales</taxon>
        <taxon>Mariprofundaceae</taxon>
        <taxon>Mariprofundus</taxon>
    </lineage>
</organism>